<evidence type="ECO:0000256" key="1">
    <source>
        <dbReference type="SAM" id="MobiDB-lite"/>
    </source>
</evidence>
<sequence>MRLLHRDGHRPQRLDPEGQHGQVDAEGPLAQGLHHSSMGEPVESSDEVGAPSEGLGAAGTKTQLEGQLDGVYRRGAARGIDVPGECTSEGHSRWTEQG</sequence>
<dbReference type="Proteomes" id="UP001216390">
    <property type="component" value="Chromosome"/>
</dbReference>
<feature type="compositionally biased region" description="Basic and acidic residues" evidence="1">
    <location>
        <begin position="1"/>
        <end position="18"/>
    </location>
</feature>
<accession>A0AAF0BUM5</accession>
<gene>
    <name evidence="2" type="ORF">PO878_04445</name>
</gene>
<dbReference type="KEGG" id="ima:PO878_04445"/>
<keyword evidence="3" id="KW-1185">Reference proteome</keyword>
<dbReference type="EMBL" id="CP116942">
    <property type="protein sequence ID" value="WCO67972.1"/>
    <property type="molecule type" value="Genomic_DNA"/>
</dbReference>
<evidence type="ECO:0000313" key="2">
    <source>
        <dbReference type="EMBL" id="WCO67972.1"/>
    </source>
</evidence>
<proteinExistence type="predicted"/>
<protein>
    <submittedName>
        <fullName evidence="2">Uncharacterized protein</fullName>
    </submittedName>
</protein>
<dbReference type="AlphaFoldDB" id="A0AAF0BUM5"/>
<name>A0AAF0BUM5_9ACTN</name>
<reference evidence="2" key="1">
    <citation type="submission" date="2023-01" db="EMBL/GenBank/DDBJ databases">
        <title>The diversity of Class Acidimicrobiia in South China Sea sediment environments and the proposal of Iamia marina sp. nov., a novel species of the genus Iamia.</title>
        <authorList>
            <person name="He Y."/>
            <person name="Tian X."/>
        </authorList>
    </citation>
    <scope>NUCLEOTIDE SEQUENCE</scope>
    <source>
        <strain evidence="2">DSM 19957</strain>
    </source>
</reference>
<organism evidence="2 3">
    <name type="scientific">Iamia majanohamensis</name>
    <dbReference type="NCBI Taxonomy" id="467976"/>
    <lineage>
        <taxon>Bacteria</taxon>
        <taxon>Bacillati</taxon>
        <taxon>Actinomycetota</taxon>
        <taxon>Acidimicrobiia</taxon>
        <taxon>Acidimicrobiales</taxon>
        <taxon>Iamiaceae</taxon>
        <taxon>Iamia</taxon>
    </lineage>
</organism>
<evidence type="ECO:0000313" key="3">
    <source>
        <dbReference type="Proteomes" id="UP001216390"/>
    </source>
</evidence>
<feature type="region of interest" description="Disordered" evidence="1">
    <location>
        <begin position="1"/>
        <end position="98"/>
    </location>
</feature>
<dbReference type="RefSeq" id="WP_272737489.1">
    <property type="nucleotide sequence ID" value="NZ_CP116942.1"/>
</dbReference>
<feature type="compositionally biased region" description="Basic and acidic residues" evidence="1">
    <location>
        <begin position="88"/>
        <end position="98"/>
    </location>
</feature>